<keyword evidence="6" id="KW-0560">Oxidoreductase</keyword>
<protein>
    <submittedName>
        <fullName evidence="17">3-hydroxyacyl-CoA dehydrogenase NAD-binding domain-containing protein</fullName>
    </submittedName>
</protein>
<evidence type="ECO:0000256" key="11">
    <source>
        <dbReference type="ARBA" id="ARBA00023239"/>
    </source>
</evidence>
<comment type="pathway">
    <text evidence="2">Lipid metabolism; fatty acid beta-oxidation.</text>
</comment>
<dbReference type="InterPro" id="IPR006176">
    <property type="entry name" value="3-OHacyl-CoA_DH_NAD-bd"/>
</dbReference>
<dbReference type="InterPro" id="IPR006108">
    <property type="entry name" value="3HC_DH_C"/>
</dbReference>
<keyword evidence="12" id="KW-0511">Multifunctional enzyme</keyword>
<keyword evidence="7" id="KW-0520">NAD</keyword>
<feature type="domain" description="3-hydroxyacyl-CoA dehydrogenase C-terminal" evidence="15">
    <location>
        <begin position="608"/>
        <end position="693"/>
    </location>
</feature>
<comment type="similarity">
    <text evidence="3">In the N-terminal section; belongs to the enoyl-CoA hydratase/isomerase family.</text>
</comment>
<dbReference type="PANTHER" id="PTHR23309:SF51">
    <property type="entry name" value="3-HYDROXYACYL-COA DEHYDROGENASE-RELATED"/>
    <property type="match status" value="1"/>
</dbReference>
<dbReference type="InterPro" id="IPR036291">
    <property type="entry name" value="NAD(P)-bd_dom_sf"/>
</dbReference>
<evidence type="ECO:0000256" key="6">
    <source>
        <dbReference type="ARBA" id="ARBA00023002"/>
    </source>
</evidence>
<dbReference type="Pfam" id="PF00725">
    <property type="entry name" value="3HCDH"/>
    <property type="match status" value="2"/>
</dbReference>
<dbReference type="Gene3D" id="1.10.1040.50">
    <property type="match status" value="1"/>
</dbReference>
<feature type="domain" description="3-hydroxyacyl-CoA dehydrogenase NAD binding" evidence="16">
    <location>
        <begin position="299"/>
        <end position="475"/>
    </location>
</feature>
<name>A0ABV8T193_9GAMM</name>
<dbReference type="InterPro" id="IPR008927">
    <property type="entry name" value="6-PGluconate_DH-like_C_sf"/>
</dbReference>
<keyword evidence="5" id="KW-0442">Lipid degradation</keyword>
<keyword evidence="9" id="KW-0576">Peroxisome</keyword>
<dbReference type="EMBL" id="JBHSDU010000015">
    <property type="protein sequence ID" value="MFC4313190.1"/>
    <property type="molecule type" value="Genomic_DNA"/>
</dbReference>
<sequence>MSSSSVVRVERDGELALVIVHNPPVNTITAEVRTGLKGALQQIQAGKDLRGVLLLCEGSTFFSGADIGEFSGPPKEEEYRHLFNGYEALSIPVVAAMHGTVMGGGLEIALACHYRVAASGTRFGMPEVTLGIIPGAGGTQRMPRLIGAEQALELIVTARPVDAAKGRELGFIDAIIDGDLRSGAINYLRSLVAAGKGPRRTGEMTVPAASATTEVFERARAQARKLYPNRNAARVAVDVVQAATQMPFQHGLEYETKRVNECKDSVESKGAVHVFFAERETRRIPGLADNVKARPIKSAGVIGAGTMGGGIAICFANAGIPVVLLDANEQGLTKGLATVDKTYQSMVDRGRLSADDKAKRMALIGTSLSYDALKDADVIIEAVFESMQLKRAIFTELDRVAKPGAVLATNTSTLDIEQIAAVTKRPQDVIGMHFFSPANVMPLLEVVRTTQTSDETIRTAMDLAKPLRKTPVLAKVCYGFIGNRMMEGYAREAERMVLEGATPRQVDAALEEWGMAMGILAVFDMAGIDVGVNVHKANASQFPPDPAYYQADFALHDAGRLGQKNGKGYYRYEPGNRSRIDDPEAIKIIAERARELKVPQRQHTKDEIVERCLYPLLNEGLRILGEGVALRASDIDVVWAAGYGFPRYRGGPMFHAETLGLDVLLAGMRKYQDIFGPMHWQPAPLLVELVERGLTIAQWEAQQRGAAR</sequence>
<accession>A0ABV8T193</accession>
<comment type="catalytic activity">
    <reaction evidence="13">
        <text>a (3S)-3-hydroxyacyl-CoA + NAD(+) = a 3-oxoacyl-CoA + NADH + H(+)</text>
        <dbReference type="Rhea" id="RHEA:22432"/>
        <dbReference type="ChEBI" id="CHEBI:15378"/>
        <dbReference type="ChEBI" id="CHEBI:57318"/>
        <dbReference type="ChEBI" id="CHEBI:57540"/>
        <dbReference type="ChEBI" id="CHEBI:57945"/>
        <dbReference type="ChEBI" id="CHEBI:90726"/>
        <dbReference type="EC" id="1.1.1.35"/>
    </reaction>
</comment>
<keyword evidence="18" id="KW-1185">Reference proteome</keyword>
<dbReference type="Proteomes" id="UP001595904">
    <property type="component" value="Unassembled WGS sequence"/>
</dbReference>
<dbReference type="Pfam" id="PF00378">
    <property type="entry name" value="ECH_1"/>
    <property type="match status" value="1"/>
</dbReference>
<evidence type="ECO:0000256" key="12">
    <source>
        <dbReference type="ARBA" id="ARBA00023268"/>
    </source>
</evidence>
<evidence type="ECO:0000259" key="16">
    <source>
        <dbReference type="Pfam" id="PF02737"/>
    </source>
</evidence>
<evidence type="ECO:0000256" key="1">
    <source>
        <dbReference type="ARBA" id="ARBA00004275"/>
    </source>
</evidence>
<dbReference type="InterPro" id="IPR018376">
    <property type="entry name" value="Enoyl-CoA_hyd/isom_CS"/>
</dbReference>
<organism evidence="17 18">
    <name type="scientific">Steroidobacter flavus</name>
    <dbReference type="NCBI Taxonomy" id="1842136"/>
    <lineage>
        <taxon>Bacteria</taxon>
        <taxon>Pseudomonadati</taxon>
        <taxon>Pseudomonadota</taxon>
        <taxon>Gammaproteobacteria</taxon>
        <taxon>Steroidobacterales</taxon>
        <taxon>Steroidobacteraceae</taxon>
        <taxon>Steroidobacter</taxon>
    </lineage>
</organism>
<dbReference type="InterPro" id="IPR029045">
    <property type="entry name" value="ClpP/crotonase-like_dom_sf"/>
</dbReference>
<comment type="subcellular location">
    <subcellularLocation>
        <location evidence="1">Peroxisome</location>
    </subcellularLocation>
</comment>
<dbReference type="PROSITE" id="PS00166">
    <property type="entry name" value="ENOYL_COA_HYDRATASE"/>
    <property type="match status" value="1"/>
</dbReference>
<evidence type="ECO:0000256" key="13">
    <source>
        <dbReference type="ARBA" id="ARBA00049556"/>
    </source>
</evidence>
<dbReference type="CDD" id="cd06558">
    <property type="entry name" value="crotonase-like"/>
    <property type="match status" value="1"/>
</dbReference>
<dbReference type="RefSeq" id="WP_380603279.1">
    <property type="nucleotide sequence ID" value="NZ_JBHSDU010000015.1"/>
</dbReference>
<dbReference type="Pfam" id="PF02737">
    <property type="entry name" value="3HCDH_N"/>
    <property type="match status" value="1"/>
</dbReference>
<dbReference type="SUPFAM" id="SSF51735">
    <property type="entry name" value="NAD(P)-binding Rossmann-fold domains"/>
    <property type="match status" value="1"/>
</dbReference>
<dbReference type="InterPro" id="IPR001753">
    <property type="entry name" value="Enoyl-CoA_hydra/iso"/>
</dbReference>
<evidence type="ECO:0000256" key="9">
    <source>
        <dbReference type="ARBA" id="ARBA00023140"/>
    </source>
</evidence>
<gene>
    <name evidence="17" type="ORF">ACFPN2_29195</name>
</gene>
<dbReference type="Gene3D" id="3.40.50.720">
    <property type="entry name" value="NAD(P)-binding Rossmann-like Domain"/>
    <property type="match status" value="1"/>
</dbReference>
<keyword evidence="4" id="KW-0276">Fatty acid metabolism</keyword>
<dbReference type="SUPFAM" id="SSF52096">
    <property type="entry name" value="ClpP/crotonase"/>
    <property type="match status" value="1"/>
</dbReference>
<evidence type="ECO:0000256" key="10">
    <source>
        <dbReference type="ARBA" id="ARBA00023235"/>
    </source>
</evidence>
<reference evidence="18" key="1">
    <citation type="journal article" date="2019" name="Int. J. Syst. Evol. Microbiol.">
        <title>The Global Catalogue of Microorganisms (GCM) 10K type strain sequencing project: providing services to taxonomists for standard genome sequencing and annotation.</title>
        <authorList>
            <consortium name="The Broad Institute Genomics Platform"/>
            <consortium name="The Broad Institute Genome Sequencing Center for Infectious Disease"/>
            <person name="Wu L."/>
            <person name="Ma J."/>
        </authorList>
    </citation>
    <scope>NUCLEOTIDE SEQUENCE [LARGE SCALE GENOMIC DNA]</scope>
    <source>
        <strain evidence="18">CGMCC 1.10759</strain>
    </source>
</reference>
<comment type="caution">
    <text evidence="17">The sequence shown here is derived from an EMBL/GenBank/DDBJ whole genome shotgun (WGS) entry which is preliminary data.</text>
</comment>
<evidence type="ECO:0000256" key="14">
    <source>
        <dbReference type="RuleBase" id="RU003707"/>
    </source>
</evidence>
<evidence type="ECO:0000256" key="5">
    <source>
        <dbReference type="ARBA" id="ARBA00022963"/>
    </source>
</evidence>
<evidence type="ECO:0000313" key="18">
    <source>
        <dbReference type="Proteomes" id="UP001595904"/>
    </source>
</evidence>
<dbReference type="SUPFAM" id="SSF48179">
    <property type="entry name" value="6-phosphogluconate dehydrogenase C-terminal domain-like"/>
    <property type="match status" value="2"/>
</dbReference>
<keyword evidence="11" id="KW-0456">Lyase</keyword>
<evidence type="ECO:0000256" key="3">
    <source>
        <dbReference type="ARBA" id="ARBA00008750"/>
    </source>
</evidence>
<evidence type="ECO:0000256" key="7">
    <source>
        <dbReference type="ARBA" id="ARBA00023027"/>
    </source>
</evidence>
<proteinExistence type="inferred from homology"/>
<evidence type="ECO:0000256" key="2">
    <source>
        <dbReference type="ARBA" id="ARBA00005005"/>
    </source>
</evidence>
<evidence type="ECO:0000259" key="15">
    <source>
        <dbReference type="Pfam" id="PF00725"/>
    </source>
</evidence>
<dbReference type="Gene3D" id="3.90.226.10">
    <property type="entry name" value="2-enoyl-CoA Hydratase, Chain A, domain 1"/>
    <property type="match status" value="1"/>
</dbReference>
<comment type="similarity">
    <text evidence="14">Belongs to the enoyl-CoA hydratase/isomerase family.</text>
</comment>
<evidence type="ECO:0000256" key="4">
    <source>
        <dbReference type="ARBA" id="ARBA00022832"/>
    </source>
</evidence>
<keyword evidence="8" id="KW-0443">Lipid metabolism</keyword>
<dbReference type="PANTHER" id="PTHR23309">
    <property type="entry name" value="3-HYDROXYACYL-COA DEHYROGENASE"/>
    <property type="match status" value="1"/>
</dbReference>
<keyword evidence="10" id="KW-0413">Isomerase</keyword>
<feature type="domain" description="3-hydroxyacyl-CoA dehydrogenase C-terminal" evidence="15">
    <location>
        <begin position="479"/>
        <end position="572"/>
    </location>
</feature>
<evidence type="ECO:0000313" key="17">
    <source>
        <dbReference type="EMBL" id="MFC4313190.1"/>
    </source>
</evidence>
<evidence type="ECO:0000256" key="8">
    <source>
        <dbReference type="ARBA" id="ARBA00023098"/>
    </source>
</evidence>